<dbReference type="Proteomes" id="UP001055072">
    <property type="component" value="Unassembled WGS sequence"/>
</dbReference>
<accession>A0ACB8UBE7</accession>
<name>A0ACB8UBE7_9APHY</name>
<evidence type="ECO:0000313" key="2">
    <source>
        <dbReference type="Proteomes" id="UP001055072"/>
    </source>
</evidence>
<organism evidence="1 2">
    <name type="scientific">Irpex rosettiformis</name>
    <dbReference type="NCBI Taxonomy" id="378272"/>
    <lineage>
        <taxon>Eukaryota</taxon>
        <taxon>Fungi</taxon>
        <taxon>Dikarya</taxon>
        <taxon>Basidiomycota</taxon>
        <taxon>Agaricomycotina</taxon>
        <taxon>Agaricomycetes</taxon>
        <taxon>Polyporales</taxon>
        <taxon>Irpicaceae</taxon>
        <taxon>Irpex</taxon>
    </lineage>
</organism>
<evidence type="ECO:0000313" key="1">
    <source>
        <dbReference type="EMBL" id="KAI0091667.1"/>
    </source>
</evidence>
<proteinExistence type="predicted"/>
<keyword evidence="2" id="KW-1185">Reference proteome</keyword>
<protein>
    <submittedName>
        <fullName evidence="1">Uncharacterized protein</fullName>
    </submittedName>
</protein>
<gene>
    <name evidence="1" type="ORF">BDY19DRAFT_991350</name>
</gene>
<sequence>MPRRRANAVTPGEGRMRNIHTYKTDLGLALLLISRSTNHGPRVFTEAYLLQRFYAIKQRRDGKIGKHAQRLFQDYVEELITRKFLTRHSETHLSITDTLRGSFRSIRHEIRELNIPPHRIHTETVRKLRQLLGPQNLWTKQKLNSALNEYIARDDPLPRAPPLQAWSSMSTVDGTEPWGELQFGIFGDPEAQQQQTQETWALDRAPVPADQLEGGRSLPSVGPPRSPVRSQTHTDPSQSYPTPESARRPSANNSRSSQRGVPSTPTPAGRSGRDRSQILDQEDDGDMDMDMDEDGEEDRGEGRSKFEVVRRIFWGQPRQAEAGERDRGEGGSGTGHQCEFRHELDDLRERYDKKSHDEKAVRSEKERLTISHDAVLAQREALSRERDAIREDRDAVVVERNHVVRERDALRTRNVVLEGENATLTAENAKLEEEKVEWMNEKDRLLAQVGQLQSELDDLHEEKAKWEEEKEVHAQHRHQMEERIRMLEDQVTAAEANALRLEEEKKNLVQGRQTDVQRIVQLQRELDESRASFSTLHAHFQTFKDAHDAVQLELSTTRDLLRQRSDELARVTAHLQTITFQLGSAQNDLRRLHESRQAMESDLHKEIEEHQVTKQMLEQERRDLNRIIQEREGQLRQCRGELLRYDRLTRLMGAQREACLPLVSGHAF</sequence>
<dbReference type="EMBL" id="MU274905">
    <property type="protein sequence ID" value="KAI0091667.1"/>
    <property type="molecule type" value="Genomic_DNA"/>
</dbReference>
<comment type="caution">
    <text evidence="1">The sequence shown here is derived from an EMBL/GenBank/DDBJ whole genome shotgun (WGS) entry which is preliminary data.</text>
</comment>
<reference evidence="1" key="1">
    <citation type="journal article" date="2021" name="Environ. Microbiol.">
        <title>Gene family expansions and transcriptome signatures uncover fungal adaptations to wood decay.</title>
        <authorList>
            <person name="Hage H."/>
            <person name="Miyauchi S."/>
            <person name="Viragh M."/>
            <person name="Drula E."/>
            <person name="Min B."/>
            <person name="Chaduli D."/>
            <person name="Navarro D."/>
            <person name="Favel A."/>
            <person name="Norest M."/>
            <person name="Lesage-Meessen L."/>
            <person name="Balint B."/>
            <person name="Merenyi Z."/>
            <person name="de Eugenio L."/>
            <person name="Morin E."/>
            <person name="Martinez A.T."/>
            <person name="Baldrian P."/>
            <person name="Stursova M."/>
            <person name="Martinez M.J."/>
            <person name="Novotny C."/>
            <person name="Magnuson J.K."/>
            <person name="Spatafora J.W."/>
            <person name="Maurice S."/>
            <person name="Pangilinan J."/>
            <person name="Andreopoulos W."/>
            <person name="LaButti K."/>
            <person name="Hundley H."/>
            <person name="Na H."/>
            <person name="Kuo A."/>
            <person name="Barry K."/>
            <person name="Lipzen A."/>
            <person name="Henrissat B."/>
            <person name="Riley R."/>
            <person name="Ahrendt S."/>
            <person name="Nagy L.G."/>
            <person name="Grigoriev I.V."/>
            <person name="Martin F."/>
            <person name="Rosso M.N."/>
        </authorList>
    </citation>
    <scope>NUCLEOTIDE SEQUENCE</scope>
    <source>
        <strain evidence="1">CBS 384.51</strain>
    </source>
</reference>